<dbReference type="AlphaFoldDB" id="A0A6J7QP76"/>
<evidence type="ECO:0000313" key="3">
    <source>
        <dbReference type="EMBL" id="CAB5019548.1"/>
    </source>
</evidence>
<feature type="transmembrane region" description="Helical" evidence="2">
    <location>
        <begin position="275"/>
        <end position="293"/>
    </location>
</feature>
<reference evidence="3" key="1">
    <citation type="submission" date="2020-05" db="EMBL/GenBank/DDBJ databases">
        <authorList>
            <person name="Chiriac C."/>
            <person name="Salcher M."/>
            <person name="Ghai R."/>
            <person name="Kavagutti S V."/>
        </authorList>
    </citation>
    <scope>NUCLEOTIDE SEQUENCE</scope>
</reference>
<sequence>MLDRRFVELLGNARTVGLTAFLLSIPIGIVAALTATHDAFASLEELLAWLAIGVLGQLAMGVALLVGNLVLVRRDFGQQGTRVATIVVAVGGGAARGIAIALLPAIWNLSTVTSIPVRIVSSAIIFGLWLVIIGAALGANDRYRAELDALVDELALHELQLRAADAEQSTLQRSRAAARIAESTEPIASVLEAAGGSPDHARTARLVQNAIEERLRPLSHQFWFDRAPVIETPRSATEFAGRVLSTPIPWRRALPLMTALLVVNSVVRWGLPTGFAAGVVGSTSVALIVLTFTRLGRFHRLPWNGAMYVLLLLVPAPAGVATVEALSGQDEVASVNVLLAVGVPIALLIGAAANTLVVDRQATLRGLRERIAEPVWDAHLGELHRRRVESDAASFLHNSVQSRLAAASLQLELASRQGDEARAADALHQARATLEMAAAAHSTPIGSPPRERLDELAVAWEGIAEVTIESPDVLEPESAWRMAVEAVEECVANAVRHGHASRVSVLCRQNATAIEIDVDDDGFGLTGAEGAGLGSVWMSQVTEGQWSRTGSGIGSRVALSIPIAAAAAVGSHDG</sequence>
<organism evidence="3">
    <name type="scientific">freshwater metagenome</name>
    <dbReference type="NCBI Taxonomy" id="449393"/>
    <lineage>
        <taxon>unclassified sequences</taxon>
        <taxon>metagenomes</taxon>
        <taxon>ecological metagenomes</taxon>
    </lineage>
</organism>
<dbReference type="EMBL" id="CAFBOZ010000269">
    <property type="protein sequence ID" value="CAB5019548.1"/>
    <property type="molecule type" value="Genomic_DNA"/>
</dbReference>
<dbReference type="SUPFAM" id="SSF55874">
    <property type="entry name" value="ATPase domain of HSP90 chaperone/DNA topoisomerase II/histidine kinase"/>
    <property type="match status" value="1"/>
</dbReference>
<feature type="transmembrane region" description="Helical" evidence="2">
    <location>
        <begin position="119"/>
        <end position="139"/>
    </location>
</feature>
<gene>
    <name evidence="3" type="ORF">UFOPK3992_01626</name>
</gene>
<keyword evidence="2" id="KW-0812">Transmembrane</keyword>
<keyword evidence="2" id="KW-1133">Transmembrane helix</keyword>
<evidence type="ECO:0000256" key="2">
    <source>
        <dbReference type="SAM" id="Phobius"/>
    </source>
</evidence>
<feature type="coiled-coil region" evidence="1">
    <location>
        <begin position="140"/>
        <end position="167"/>
    </location>
</feature>
<accession>A0A6J7QP76</accession>
<feature type="transmembrane region" description="Helical" evidence="2">
    <location>
        <begin position="12"/>
        <end position="34"/>
    </location>
</feature>
<evidence type="ECO:0000256" key="1">
    <source>
        <dbReference type="SAM" id="Coils"/>
    </source>
</evidence>
<proteinExistence type="predicted"/>
<dbReference type="InterPro" id="IPR036890">
    <property type="entry name" value="HATPase_C_sf"/>
</dbReference>
<feature type="transmembrane region" description="Helical" evidence="2">
    <location>
        <begin position="83"/>
        <end position="107"/>
    </location>
</feature>
<keyword evidence="2" id="KW-0472">Membrane</keyword>
<feature type="transmembrane region" description="Helical" evidence="2">
    <location>
        <begin position="335"/>
        <end position="358"/>
    </location>
</feature>
<keyword evidence="1" id="KW-0175">Coiled coil</keyword>
<feature type="transmembrane region" description="Helical" evidence="2">
    <location>
        <begin position="46"/>
        <end position="71"/>
    </location>
</feature>
<protein>
    <submittedName>
        <fullName evidence="3">Unannotated protein</fullName>
    </submittedName>
</protein>
<dbReference type="Gene3D" id="3.30.565.10">
    <property type="entry name" value="Histidine kinase-like ATPase, C-terminal domain"/>
    <property type="match status" value="1"/>
</dbReference>
<name>A0A6J7QP76_9ZZZZ</name>
<feature type="transmembrane region" description="Helical" evidence="2">
    <location>
        <begin position="305"/>
        <end position="323"/>
    </location>
</feature>